<dbReference type="OrthoDB" id="4314040at2759"/>
<evidence type="ECO:0000256" key="1">
    <source>
        <dbReference type="ARBA" id="ARBA00023242"/>
    </source>
</evidence>
<dbReference type="GO" id="GO:0008270">
    <property type="term" value="F:zinc ion binding"/>
    <property type="evidence" value="ECO:0007669"/>
    <property type="project" value="InterPro"/>
</dbReference>
<evidence type="ECO:0000259" key="2">
    <source>
        <dbReference type="PROSITE" id="PS50048"/>
    </source>
</evidence>
<dbReference type="GO" id="GO:0000981">
    <property type="term" value="F:DNA-binding transcription factor activity, RNA polymerase II-specific"/>
    <property type="evidence" value="ECO:0007669"/>
    <property type="project" value="InterPro"/>
</dbReference>
<protein>
    <submittedName>
        <fullName evidence="3">Transcription factor Cys6</fullName>
    </submittedName>
</protein>
<dbReference type="Pfam" id="PF00172">
    <property type="entry name" value="Zn_clus"/>
    <property type="match status" value="1"/>
</dbReference>
<accession>A0A179G257</accession>
<reference evidence="3 4" key="1">
    <citation type="journal article" date="2016" name="PLoS Pathog.">
        <title>Biosynthesis of antibiotic leucinostatins in bio-control fungus Purpureocillium lilacinum and their inhibition on phytophthora revealed by genome mining.</title>
        <authorList>
            <person name="Wang G."/>
            <person name="Liu Z."/>
            <person name="Lin R."/>
            <person name="Li E."/>
            <person name="Mao Z."/>
            <person name="Ling J."/>
            <person name="Yang Y."/>
            <person name="Yin W.B."/>
            <person name="Xie B."/>
        </authorList>
    </citation>
    <scope>NUCLEOTIDE SEQUENCE [LARGE SCALE GENOMIC DNA]</scope>
    <source>
        <strain evidence="3">170</strain>
    </source>
</reference>
<name>A0A179G257_METCM</name>
<dbReference type="InterPro" id="IPR001138">
    <property type="entry name" value="Zn2Cys6_DnaBD"/>
</dbReference>
<comment type="caution">
    <text evidence="3">The sequence shown here is derived from an EMBL/GenBank/DDBJ whole genome shotgun (WGS) entry which is preliminary data.</text>
</comment>
<dbReference type="PROSITE" id="PS50048">
    <property type="entry name" value="ZN2_CY6_FUNGAL_2"/>
    <property type="match status" value="1"/>
</dbReference>
<dbReference type="Proteomes" id="UP000078397">
    <property type="component" value="Unassembled WGS sequence"/>
</dbReference>
<dbReference type="RefSeq" id="XP_018148029.1">
    <property type="nucleotide sequence ID" value="XM_018280125.1"/>
</dbReference>
<feature type="domain" description="Zn(2)-C6 fungal-type" evidence="2">
    <location>
        <begin position="9"/>
        <end position="38"/>
    </location>
</feature>
<dbReference type="GeneID" id="28844119"/>
<dbReference type="InterPro" id="IPR053178">
    <property type="entry name" value="Osmoadaptation_assoc"/>
</dbReference>
<proteinExistence type="predicted"/>
<dbReference type="EMBL" id="LSBJ02000001">
    <property type="protein sequence ID" value="OAQ71946.1"/>
    <property type="molecule type" value="Genomic_DNA"/>
</dbReference>
<keyword evidence="4" id="KW-1185">Reference proteome</keyword>
<dbReference type="CDD" id="cd00067">
    <property type="entry name" value="GAL4"/>
    <property type="match status" value="1"/>
</dbReference>
<dbReference type="Gene3D" id="4.10.240.10">
    <property type="entry name" value="Zn(2)-C6 fungal-type DNA-binding domain"/>
    <property type="match status" value="1"/>
</dbReference>
<dbReference type="SUPFAM" id="SSF57701">
    <property type="entry name" value="Zn2/Cys6 DNA-binding domain"/>
    <property type="match status" value="1"/>
</dbReference>
<dbReference type="PROSITE" id="PS00463">
    <property type="entry name" value="ZN2_CY6_FUNGAL_1"/>
    <property type="match status" value="1"/>
</dbReference>
<sequence length="502" mass="54699">MPGVPSSRGCEACRKRKKRCDLARPSCSRCTRLKIPCVGSGQQRFKFQPTVTTAGSEGTLVGLTAPASYSSPAASTVVLALDEPSRPLYNEVTVACGAFVSTLVVSDPRYDVSNLGGFLEHIPQRLGRNKALDLCARAFTGAMASARSGKISVQALTDYGNGMKALRSSLMNPETAKTVETLVATYLLNLCQAYLGDTDDHYGIHMHGLASLVEQASLQEWGDPFHGEVLVSAAFGIVLASISEPTLKLSPAIIDASKRAYGPDPDPLFIQGVETTSLRLENLFRFPVFAQEPELHIPEMQSAYQTMILESRRVANFVNDFIDAMDTEDSQLLTIGAPVQLLKTYFAYEGVNMIMLTLVFMLNKILRLAEPKNFDLLEDADFLSGECLRAAKRSYKFKPLGASLTPLALGVTWASTADAARRTEAAKLLDEFKDDLLGSKFVKLAVQLEARYRHVGKILWTASDDESELSESHVDSSIEYASPAWRKASTRSGSDPAGCRVM</sequence>
<evidence type="ECO:0000313" key="4">
    <source>
        <dbReference type="Proteomes" id="UP000078397"/>
    </source>
</evidence>
<dbReference type="PANTHER" id="PTHR38111:SF11">
    <property type="entry name" value="TRANSCRIPTION FACTOR DOMAIN-CONTAINING PROTEIN-RELATED"/>
    <property type="match status" value="1"/>
</dbReference>
<evidence type="ECO:0000313" key="3">
    <source>
        <dbReference type="EMBL" id="OAQ71946.1"/>
    </source>
</evidence>
<dbReference type="AlphaFoldDB" id="A0A179G257"/>
<organism evidence="3 4">
    <name type="scientific">Pochonia chlamydosporia 170</name>
    <dbReference type="NCBI Taxonomy" id="1380566"/>
    <lineage>
        <taxon>Eukaryota</taxon>
        <taxon>Fungi</taxon>
        <taxon>Dikarya</taxon>
        <taxon>Ascomycota</taxon>
        <taxon>Pezizomycotina</taxon>
        <taxon>Sordariomycetes</taxon>
        <taxon>Hypocreomycetidae</taxon>
        <taxon>Hypocreales</taxon>
        <taxon>Clavicipitaceae</taxon>
        <taxon>Pochonia</taxon>
    </lineage>
</organism>
<dbReference type="KEGG" id="pchm:VFPPC_00023"/>
<keyword evidence="1" id="KW-0539">Nucleus</keyword>
<dbReference type="InterPro" id="IPR036864">
    <property type="entry name" value="Zn2-C6_fun-type_DNA-bd_sf"/>
</dbReference>
<gene>
    <name evidence="3" type="ORF">VFPPC_00023</name>
</gene>
<dbReference type="STRING" id="1380566.A0A179G257"/>
<dbReference type="PANTHER" id="PTHR38111">
    <property type="entry name" value="ZN(2)-C6 FUNGAL-TYPE DOMAIN-CONTAINING PROTEIN-RELATED"/>
    <property type="match status" value="1"/>
</dbReference>
<dbReference type="SMART" id="SM00066">
    <property type="entry name" value="GAL4"/>
    <property type="match status" value="1"/>
</dbReference>